<sequence>MLKIRGLTKTYGTNKVLDGLNLTIKNNECIGIVGANGAGKSTLANILFGVEAYDSGTIEELNGAVRKGYLLQSIDYVTNDFKKMIQTQEESGFYEAVSELGLEKLQSWDEERVNHLSGGERLKLSLANIWASRPELLILDEPTNHLDLKGVNWLIEQLKSFNGTVIIISHDRYFLDQTVDTIFDLEDGKITTYKGNYTAFKNEKQRRYEEQRHQYNIQKKEKQRVEGMIEKLGDWSEEAHRTSTKKDGFKEYYRVKAKGMDKQIKSRKKRLEKELEKHKIEKPKDEEQILFQFQDVYKRGKRVIEAKNLKKIYEKRILFEKGQFYVKHGEKIALIGPNGCGKTTLIKMILGEEAILEGELWKSSSLRVGYLSQDVSDVPLYKTPIEMMALTKREDIFRARTILASMGLSEHKAGQKMEELSLGERTRVKLACLLINQYDVLILDEPTNHLDLRSREQLESTLQQYNGTIIVVSHDYYFLNKLCEKLIRIDSRTIERIEMGFQQFNEKESMKNKNRNEDELLIINTKITAVLGELGSLFPDDEKYKQLDAQFQELLKKKRELEKQ</sequence>
<keyword evidence="6" id="KW-1185">Reference proteome</keyword>
<gene>
    <name evidence="5" type="primary">abc-f</name>
    <name evidence="5" type="ORF">P9271_10495</name>
</gene>
<comment type="caution">
    <text evidence="5">The sequence shown here is derived from an EMBL/GenBank/DDBJ whole genome shotgun (WGS) entry which is preliminary data.</text>
</comment>
<dbReference type="InterPro" id="IPR032781">
    <property type="entry name" value="ABC_tran_Xtn"/>
</dbReference>
<protein>
    <submittedName>
        <fullName evidence="5">ABC-F type ribosomal protection protein</fullName>
    </submittedName>
</protein>
<dbReference type="SUPFAM" id="SSF52540">
    <property type="entry name" value="P-loop containing nucleoside triphosphate hydrolases"/>
    <property type="match status" value="2"/>
</dbReference>
<keyword evidence="3" id="KW-0175">Coiled coil</keyword>
<dbReference type="PANTHER" id="PTHR42855">
    <property type="entry name" value="ABC TRANSPORTER ATP-BINDING SUBUNIT"/>
    <property type="match status" value="1"/>
</dbReference>
<dbReference type="InterPro" id="IPR027417">
    <property type="entry name" value="P-loop_NTPase"/>
</dbReference>
<feature type="domain" description="ABC transporter" evidence="4">
    <location>
        <begin position="2"/>
        <end position="212"/>
    </location>
</feature>
<dbReference type="CDD" id="cd03221">
    <property type="entry name" value="ABCF_EF-3"/>
    <property type="match status" value="2"/>
</dbReference>
<dbReference type="PROSITE" id="PS50893">
    <property type="entry name" value="ABC_TRANSPORTER_2"/>
    <property type="match status" value="2"/>
</dbReference>
<evidence type="ECO:0000313" key="6">
    <source>
        <dbReference type="Proteomes" id="UP001342826"/>
    </source>
</evidence>
<accession>A0ABU6NXB2</accession>
<dbReference type="InterPro" id="IPR017871">
    <property type="entry name" value="ABC_transporter-like_CS"/>
</dbReference>
<feature type="domain" description="ABC transporter" evidence="4">
    <location>
        <begin position="304"/>
        <end position="516"/>
    </location>
</feature>
<dbReference type="NCBIfam" id="NF000355">
    <property type="entry name" value="ribo_prot_ABC_F"/>
    <property type="match status" value="1"/>
</dbReference>
<evidence type="ECO:0000259" key="4">
    <source>
        <dbReference type="PROSITE" id="PS50893"/>
    </source>
</evidence>
<evidence type="ECO:0000256" key="1">
    <source>
        <dbReference type="ARBA" id="ARBA00022741"/>
    </source>
</evidence>
<proteinExistence type="predicted"/>
<dbReference type="PROSITE" id="PS00211">
    <property type="entry name" value="ABC_TRANSPORTER_1"/>
    <property type="match status" value="1"/>
</dbReference>
<feature type="coiled-coil region" evidence="3">
    <location>
        <begin position="261"/>
        <end position="288"/>
    </location>
</feature>
<dbReference type="GeneID" id="301141804"/>
<reference evidence="5 6" key="1">
    <citation type="submission" date="2023-03" db="EMBL/GenBank/DDBJ databases">
        <title>Bacillus Genome Sequencing.</title>
        <authorList>
            <person name="Dunlap C."/>
        </authorList>
    </citation>
    <scope>NUCLEOTIDE SEQUENCE [LARGE SCALE GENOMIC DNA]</scope>
    <source>
        <strain evidence="5 6">NRS-1717</strain>
    </source>
</reference>
<organism evidence="5 6">
    <name type="scientific">Metabacillus fastidiosus</name>
    <dbReference type="NCBI Taxonomy" id="1458"/>
    <lineage>
        <taxon>Bacteria</taxon>
        <taxon>Bacillati</taxon>
        <taxon>Bacillota</taxon>
        <taxon>Bacilli</taxon>
        <taxon>Bacillales</taxon>
        <taxon>Bacillaceae</taxon>
        <taxon>Metabacillus</taxon>
    </lineage>
</organism>
<dbReference type="InterPro" id="IPR003439">
    <property type="entry name" value="ABC_transporter-like_ATP-bd"/>
</dbReference>
<dbReference type="Proteomes" id="UP001342826">
    <property type="component" value="Unassembled WGS sequence"/>
</dbReference>
<evidence type="ECO:0000313" key="5">
    <source>
        <dbReference type="EMBL" id="MED4401745.1"/>
    </source>
</evidence>
<name>A0ABU6NXB2_9BACI</name>
<dbReference type="InterPro" id="IPR051309">
    <property type="entry name" value="ABCF_ATPase"/>
</dbReference>
<dbReference type="Pfam" id="PF12848">
    <property type="entry name" value="ABC_tran_Xtn"/>
    <property type="match status" value="1"/>
</dbReference>
<dbReference type="EMBL" id="JARTFS010000006">
    <property type="protein sequence ID" value="MED4401745.1"/>
    <property type="molecule type" value="Genomic_DNA"/>
</dbReference>
<evidence type="ECO:0000256" key="3">
    <source>
        <dbReference type="SAM" id="Coils"/>
    </source>
</evidence>
<dbReference type="RefSeq" id="WP_066231396.1">
    <property type="nucleotide sequence ID" value="NZ_JARTFQ010000006.1"/>
</dbReference>
<dbReference type="Pfam" id="PF00005">
    <property type="entry name" value="ABC_tran"/>
    <property type="match status" value="2"/>
</dbReference>
<keyword evidence="2" id="KW-0067">ATP-binding</keyword>
<dbReference type="PANTHER" id="PTHR42855:SF2">
    <property type="entry name" value="DRUG RESISTANCE ABC TRANSPORTER,ATP-BINDING PROTEIN"/>
    <property type="match status" value="1"/>
</dbReference>
<evidence type="ECO:0000256" key="2">
    <source>
        <dbReference type="ARBA" id="ARBA00022840"/>
    </source>
</evidence>
<dbReference type="Gene3D" id="3.40.50.300">
    <property type="entry name" value="P-loop containing nucleotide triphosphate hydrolases"/>
    <property type="match status" value="2"/>
</dbReference>
<dbReference type="InterPro" id="IPR003593">
    <property type="entry name" value="AAA+_ATPase"/>
</dbReference>
<keyword evidence="1" id="KW-0547">Nucleotide-binding</keyword>
<dbReference type="SMART" id="SM00382">
    <property type="entry name" value="AAA"/>
    <property type="match status" value="2"/>
</dbReference>